<feature type="transmembrane region" description="Helical" evidence="16">
    <location>
        <begin position="151"/>
        <end position="172"/>
    </location>
</feature>
<dbReference type="GeneID" id="94845701"/>
<feature type="transmembrane region" description="Helical" evidence="16">
    <location>
        <begin position="193"/>
        <end position="212"/>
    </location>
</feature>
<comment type="subcellular location">
    <subcellularLocation>
        <location evidence="3">Membrane</location>
        <topology evidence="3">Multi-pass membrane protein</topology>
    </subcellularLocation>
</comment>
<keyword evidence="10 16" id="KW-1133">Transmembrane helix</keyword>
<comment type="cofactor">
    <cofactor evidence="2">
        <name>Mg(2+)</name>
        <dbReference type="ChEBI" id="CHEBI:18420"/>
    </cofactor>
</comment>
<dbReference type="EMBL" id="MLAK01001135">
    <property type="protein sequence ID" value="OHS97134.1"/>
    <property type="molecule type" value="Genomic_DNA"/>
</dbReference>
<dbReference type="PROSITE" id="PS50125">
    <property type="entry name" value="GUANYLATE_CYCLASE_2"/>
    <property type="match status" value="1"/>
</dbReference>
<dbReference type="RefSeq" id="XP_068350271.1">
    <property type="nucleotide sequence ID" value="XM_068510997.1"/>
</dbReference>
<evidence type="ECO:0000256" key="6">
    <source>
        <dbReference type="ARBA" id="ARBA00022723"/>
    </source>
</evidence>
<evidence type="ECO:0000256" key="16">
    <source>
        <dbReference type="SAM" id="Phobius"/>
    </source>
</evidence>
<keyword evidence="7" id="KW-0547">Nucleotide-binding</keyword>
<comment type="caution">
    <text evidence="19">The sequence shown here is derived from an EMBL/GenBank/DDBJ whole genome shotgun (WGS) entry which is preliminary data.</text>
</comment>
<evidence type="ECO:0000256" key="11">
    <source>
        <dbReference type="ARBA" id="ARBA00022998"/>
    </source>
</evidence>
<dbReference type="InterPro" id="IPR035965">
    <property type="entry name" value="PAS-like_dom_sf"/>
</dbReference>
<dbReference type="GO" id="GO:0006171">
    <property type="term" value="P:cAMP biosynthetic process"/>
    <property type="evidence" value="ECO:0007669"/>
    <property type="project" value="UniProtKB-KW"/>
</dbReference>
<dbReference type="Proteomes" id="UP000179807">
    <property type="component" value="Unassembled WGS sequence"/>
</dbReference>
<dbReference type="InterPro" id="IPR029787">
    <property type="entry name" value="Nucleotide_cyclase"/>
</dbReference>
<feature type="transmembrane region" description="Helical" evidence="16">
    <location>
        <begin position="603"/>
        <end position="621"/>
    </location>
</feature>
<proteinExistence type="inferred from homology"/>
<evidence type="ECO:0000256" key="5">
    <source>
        <dbReference type="ARBA" id="ARBA00022692"/>
    </source>
</evidence>
<feature type="transmembrane region" description="Helical" evidence="16">
    <location>
        <begin position="279"/>
        <end position="299"/>
    </location>
</feature>
<dbReference type="GO" id="GO:0004016">
    <property type="term" value="F:adenylate cyclase activity"/>
    <property type="evidence" value="ECO:0007669"/>
    <property type="project" value="UniProtKB-EC"/>
</dbReference>
<dbReference type="CDD" id="cd07302">
    <property type="entry name" value="CHD"/>
    <property type="match status" value="1"/>
</dbReference>
<evidence type="ECO:0000313" key="19">
    <source>
        <dbReference type="EMBL" id="OHS97134.1"/>
    </source>
</evidence>
<dbReference type="Gene3D" id="3.30.450.20">
    <property type="entry name" value="PAS domain"/>
    <property type="match status" value="1"/>
</dbReference>
<feature type="transmembrane region" description="Helical" evidence="16">
    <location>
        <begin position="32"/>
        <end position="56"/>
    </location>
</feature>
<feature type="transmembrane region" description="Helical" evidence="16">
    <location>
        <begin position="795"/>
        <end position="814"/>
    </location>
</feature>
<feature type="transmembrane region" description="Helical" evidence="16">
    <location>
        <begin position="243"/>
        <end position="267"/>
    </location>
</feature>
<dbReference type="EC" id="4.6.1.1" evidence="4"/>
<dbReference type="SMART" id="SM00044">
    <property type="entry name" value="CYCc"/>
    <property type="match status" value="1"/>
</dbReference>
<evidence type="ECO:0000256" key="4">
    <source>
        <dbReference type="ARBA" id="ARBA00012201"/>
    </source>
</evidence>
<feature type="transmembrane region" description="Helical" evidence="16">
    <location>
        <begin position="85"/>
        <end position="105"/>
    </location>
</feature>
<dbReference type="GO" id="GO:0046872">
    <property type="term" value="F:metal ion binding"/>
    <property type="evidence" value="ECO:0007669"/>
    <property type="project" value="UniProtKB-KW"/>
</dbReference>
<dbReference type="NCBIfam" id="TIGR00229">
    <property type="entry name" value="sensory_box"/>
    <property type="match status" value="1"/>
</dbReference>
<dbReference type="OrthoDB" id="60033at2759"/>
<keyword evidence="20" id="KW-1185">Reference proteome</keyword>
<dbReference type="SMART" id="SM00091">
    <property type="entry name" value="PAS"/>
    <property type="match status" value="1"/>
</dbReference>
<accession>A0A1J4JD61</accession>
<keyword evidence="5 16" id="KW-0812">Transmembrane</keyword>
<keyword evidence="11" id="KW-0115">cAMP biosynthesis</keyword>
<evidence type="ECO:0000256" key="7">
    <source>
        <dbReference type="ARBA" id="ARBA00022741"/>
    </source>
</evidence>
<dbReference type="GO" id="GO:0035556">
    <property type="term" value="P:intracellular signal transduction"/>
    <property type="evidence" value="ECO:0007669"/>
    <property type="project" value="InterPro"/>
</dbReference>
<organism evidence="19 20">
    <name type="scientific">Tritrichomonas foetus</name>
    <dbReference type="NCBI Taxonomy" id="1144522"/>
    <lineage>
        <taxon>Eukaryota</taxon>
        <taxon>Metamonada</taxon>
        <taxon>Parabasalia</taxon>
        <taxon>Tritrichomonadida</taxon>
        <taxon>Tritrichomonadidae</taxon>
        <taxon>Tritrichomonas</taxon>
    </lineage>
</organism>
<feature type="transmembrane region" description="Helical" evidence="16">
    <location>
        <begin position="1032"/>
        <end position="1052"/>
    </location>
</feature>
<keyword evidence="9" id="KW-0460">Magnesium</keyword>
<evidence type="ECO:0000256" key="3">
    <source>
        <dbReference type="ARBA" id="ARBA00004141"/>
    </source>
</evidence>
<feature type="region of interest" description="Disordered" evidence="15">
    <location>
        <begin position="332"/>
        <end position="355"/>
    </location>
</feature>
<evidence type="ECO:0000259" key="17">
    <source>
        <dbReference type="PROSITE" id="PS50112"/>
    </source>
</evidence>
<dbReference type="InterPro" id="IPR001054">
    <property type="entry name" value="A/G_cyclase"/>
</dbReference>
<evidence type="ECO:0000256" key="14">
    <source>
        <dbReference type="RuleBase" id="RU000405"/>
    </source>
</evidence>
<evidence type="ECO:0000256" key="8">
    <source>
        <dbReference type="ARBA" id="ARBA00022840"/>
    </source>
</evidence>
<dbReference type="Gene3D" id="3.30.70.1230">
    <property type="entry name" value="Nucleotide cyclase"/>
    <property type="match status" value="1"/>
</dbReference>
<comment type="similarity">
    <text evidence="14">Belongs to the adenylyl cyclase class-4/guanylyl cyclase family.</text>
</comment>
<feature type="transmembrane region" description="Helical" evidence="16">
    <location>
        <begin position="218"/>
        <end position="236"/>
    </location>
</feature>
<dbReference type="PROSITE" id="PS00452">
    <property type="entry name" value="GUANYLATE_CYCLASE_1"/>
    <property type="match status" value="1"/>
</dbReference>
<evidence type="ECO:0000313" key="20">
    <source>
        <dbReference type="Proteomes" id="UP000179807"/>
    </source>
</evidence>
<evidence type="ECO:0000256" key="15">
    <source>
        <dbReference type="SAM" id="MobiDB-lite"/>
    </source>
</evidence>
<comment type="catalytic activity">
    <reaction evidence="1">
        <text>ATP = 3',5'-cyclic AMP + diphosphate</text>
        <dbReference type="Rhea" id="RHEA:15389"/>
        <dbReference type="ChEBI" id="CHEBI:30616"/>
        <dbReference type="ChEBI" id="CHEBI:33019"/>
        <dbReference type="ChEBI" id="CHEBI:58165"/>
        <dbReference type="EC" id="4.6.1.1"/>
    </reaction>
</comment>
<dbReference type="SUPFAM" id="SSF55785">
    <property type="entry name" value="PYP-like sensor domain (PAS domain)"/>
    <property type="match status" value="1"/>
</dbReference>
<dbReference type="PROSITE" id="PS50112">
    <property type="entry name" value="PAS"/>
    <property type="match status" value="1"/>
</dbReference>
<keyword evidence="8" id="KW-0067">ATP-binding</keyword>
<evidence type="ECO:0000256" key="1">
    <source>
        <dbReference type="ARBA" id="ARBA00001593"/>
    </source>
</evidence>
<keyword evidence="12 16" id="KW-0472">Membrane</keyword>
<feature type="domain" description="PAS" evidence="17">
    <location>
        <begin position="1095"/>
        <end position="1140"/>
    </location>
</feature>
<dbReference type="InterPro" id="IPR000014">
    <property type="entry name" value="PAS"/>
</dbReference>
<evidence type="ECO:0000256" key="13">
    <source>
        <dbReference type="ARBA" id="ARBA00023239"/>
    </source>
</evidence>
<feature type="domain" description="Guanylate cyclase" evidence="18">
    <location>
        <begin position="1268"/>
        <end position="1399"/>
    </location>
</feature>
<protein>
    <recommendedName>
        <fullName evidence="4">adenylate cyclase</fullName>
        <ecNumber evidence="4">4.6.1.1</ecNumber>
    </recommendedName>
</protein>
<dbReference type="VEuPathDB" id="TrichDB:TRFO_36715"/>
<evidence type="ECO:0000256" key="9">
    <source>
        <dbReference type="ARBA" id="ARBA00022842"/>
    </source>
</evidence>
<dbReference type="Pfam" id="PF13426">
    <property type="entry name" value="PAS_9"/>
    <property type="match status" value="1"/>
</dbReference>
<evidence type="ECO:0000256" key="10">
    <source>
        <dbReference type="ARBA" id="ARBA00022989"/>
    </source>
</evidence>
<dbReference type="InterPro" id="IPR018297">
    <property type="entry name" value="A/G_cyclase_CS"/>
</dbReference>
<dbReference type="GO" id="GO:0005886">
    <property type="term" value="C:plasma membrane"/>
    <property type="evidence" value="ECO:0007669"/>
    <property type="project" value="TreeGrafter"/>
</dbReference>
<sequence length="1463" mass="168088">MYDSKKWNGLEEWSYFHHFWHFYNSAEKLPNWFYNVRILFTCLQTFPILFGVPLLLNRDNNDILNAIEYLSNIFIYVDFSPTGVTIGFLIAFWFISIVLSLIAFFTDKSIFNKTFSLVIQFIFEILSPILFNLSGATLQKQINLIIQGTPSYFFFSFSLMATAAFLVFYTLVTYAHSDSVYFSNYYFESWTSWNIYLKTIAPTIIILILPVTQKDGEIGFWIVDCLIFLYSAFSIYKDSRIPYLNMVVNISFLITDFYFFFLAIYRIFPYLYTSLVSSINIGFMIGLLVVSVPCAEMLVNWRSSKLNKLLIKVIEDAEDSFEERASLKLENPANMNKSKNKSKDNDNSENDELDDIDEDVDEEQVKFASYIAHKQESILLLRHLLMNKNQSIEFAKFLFSTSSNINIWFNSVRFLVLRKSITNIDAQKILQRNKESIPFLTKQAFCDAQYESVGLKLDQRSVKRFFDQLDTIQNSIIQILKGISNSIRPKNEKATHNYIVQYSKACKDYELQSLIFLAHAPNCSLLANKLCQYYYKLRGDFIQGQLWQQKAESLNMTLFETPRSRSKSSFSPITRSNDTISMNRIKSQTVVQRIKSKSVISSSILYSIMAVVLIFAAFYRYKTSNLSYIMSEVVPLSLIRISSYSIITISAQMNYSLQILSSCYPEFNSTIQEINNTFLWPSINTVDSLSTLMQNISNCVSNLDRDVNGAAQAIDIWANPESDSVSGRSLQFQVVMLNMIASLLKPGQCTRESFDYIEEFSNVTRSMVTPMKTLHASILVFCDSVFKNFLIGYEIFSGCVIAVISILVIAIISVSTKFTHKERRNFWKVFQDVNESDLDEFDEILEQNKSSNEDLIEDISKYKIPKYHPHNTAPFVLYSIALLLITALILFIMIIPYRLMKTRFYEVHYDLENIDYIGQKIITLASFAPVLYIYKGEPYLSQWTSTLSITNYDTVAKLPENQKNLSQILEYLDILMGYCREYEDSNFSREDLLLNIVRLAFHDSCQISYQNTGNGYESIKDTYIIYNSASHAIAMCLTVLTLIYSIIFIIRVKTYFNEFRSMKSVLMLLPSPYASTIANLIARFDSSGSKSNYSAKFQSRYIIKQSLDAIIVLDTSKRIQDVNKSTIEMLGYSRDQLIGEPIENFISRNEESDQQATDFFSQFNFINRQTTSAPRYNLHIICSNMNLTPVSCTFLVISSEEVLTEEDGDKPAFALVLRDRTEFTEQEKKLQDANRTVELLLYRILPRVMANKLLSKATVLHSKVDRATIIFIAIVNFLDWCRMHSHTEIMELLDVIFTKFDRCISKYPTLVKLKIINGVYMCAGGLFDEVSNFSHEIEAVQFAIKCGNSVKKRNMLTKSNLQLQIGINTGGPIIAGILGSDKPLFDIWGDAVNVSARLETSAPYDTIQMSQETKESLPEGKYKLIEREKVFLKGKGEATTYVLDLHDPYIDGHESDPLTDADI</sequence>
<evidence type="ECO:0000259" key="18">
    <source>
        <dbReference type="PROSITE" id="PS50125"/>
    </source>
</evidence>
<dbReference type="GO" id="GO:0005524">
    <property type="term" value="F:ATP binding"/>
    <property type="evidence" value="ECO:0007669"/>
    <property type="project" value="UniProtKB-KW"/>
</dbReference>
<reference evidence="19" key="1">
    <citation type="submission" date="2016-10" db="EMBL/GenBank/DDBJ databases">
        <authorList>
            <person name="Benchimol M."/>
            <person name="Almeida L.G."/>
            <person name="Vasconcelos A.T."/>
            <person name="Perreira-Neves A."/>
            <person name="Rosa I.A."/>
            <person name="Tasca T."/>
            <person name="Bogo M.R."/>
            <person name="de Souza W."/>
        </authorList>
    </citation>
    <scope>NUCLEOTIDE SEQUENCE [LARGE SCALE GENOMIC DNA]</scope>
    <source>
        <strain evidence="19">K</strain>
    </source>
</reference>
<dbReference type="Pfam" id="PF00211">
    <property type="entry name" value="Guanylate_cyc"/>
    <property type="match status" value="1"/>
</dbReference>
<dbReference type="CDD" id="cd00130">
    <property type="entry name" value="PAS"/>
    <property type="match status" value="1"/>
</dbReference>
<evidence type="ECO:0000256" key="2">
    <source>
        <dbReference type="ARBA" id="ARBA00001946"/>
    </source>
</evidence>
<gene>
    <name evidence="19" type="ORF">TRFO_36715</name>
</gene>
<keyword evidence="13 14" id="KW-0456">Lyase</keyword>
<evidence type="ECO:0000256" key="12">
    <source>
        <dbReference type="ARBA" id="ARBA00023136"/>
    </source>
</evidence>
<feature type="transmembrane region" description="Helical" evidence="16">
    <location>
        <begin position="875"/>
        <end position="895"/>
    </location>
</feature>
<dbReference type="PANTHER" id="PTHR45627">
    <property type="entry name" value="ADENYLATE CYCLASE TYPE 1"/>
    <property type="match status" value="1"/>
</dbReference>
<dbReference type="PANTHER" id="PTHR45627:SF12">
    <property type="entry name" value="ADENYLATE CYCLASE TYPE 2"/>
    <property type="match status" value="1"/>
</dbReference>
<dbReference type="GO" id="GO:0007189">
    <property type="term" value="P:adenylate cyclase-activating G protein-coupled receptor signaling pathway"/>
    <property type="evidence" value="ECO:0007669"/>
    <property type="project" value="TreeGrafter"/>
</dbReference>
<keyword evidence="6" id="KW-0479">Metal-binding</keyword>
<name>A0A1J4JD61_9EUKA</name>
<dbReference type="SUPFAM" id="SSF55073">
    <property type="entry name" value="Nucleotide cyclase"/>
    <property type="match status" value="1"/>
</dbReference>